<keyword evidence="2" id="KW-0539">Nucleus</keyword>
<dbReference type="InterPro" id="IPR050342">
    <property type="entry name" value="HMGB"/>
</dbReference>
<dbReference type="PANTHER" id="PTHR48112:SF22">
    <property type="entry name" value="MITOCHONDRIAL TRANSCRIPTION FACTOR A, ISOFORM B"/>
    <property type="match status" value="1"/>
</dbReference>
<dbReference type="PANTHER" id="PTHR48112">
    <property type="entry name" value="HIGH MOBILITY GROUP PROTEIN DSP1"/>
    <property type="match status" value="1"/>
</dbReference>
<dbReference type="GO" id="GO:0005634">
    <property type="term" value="C:nucleus"/>
    <property type="evidence" value="ECO:0007669"/>
    <property type="project" value="UniProtKB-UniRule"/>
</dbReference>
<feature type="region of interest" description="Disordered" evidence="3">
    <location>
        <begin position="45"/>
        <end position="90"/>
    </location>
</feature>
<reference evidence="5" key="1">
    <citation type="submission" date="2018-03" db="EMBL/GenBank/DDBJ databases">
        <authorList>
            <person name="Guldener U."/>
        </authorList>
    </citation>
    <scope>NUCLEOTIDE SEQUENCE</scope>
</reference>
<comment type="caution">
    <text evidence="5">The sequence shown here is derived from an EMBL/GenBank/DDBJ whole genome shotgun (WGS) entry which is preliminary data.</text>
</comment>
<dbReference type="Gene3D" id="1.10.30.10">
    <property type="entry name" value="High mobility group box domain"/>
    <property type="match status" value="2"/>
</dbReference>
<feature type="domain" description="HMG box" evidence="4">
    <location>
        <begin position="207"/>
        <end position="272"/>
    </location>
</feature>
<name>A0AAE8STV1_9PEZI</name>
<feature type="DNA-binding region" description="HMG box" evidence="2">
    <location>
        <begin position="207"/>
        <end position="272"/>
    </location>
</feature>
<dbReference type="GO" id="GO:0003677">
    <property type="term" value="F:DNA binding"/>
    <property type="evidence" value="ECO:0007669"/>
    <property type="project" value="UniProtKB-UniRule"/>
</dbReference>
<dbReference type="AlphaFoldDB" id="A0AAE8STV1"/>
<dbReference type="Pfam" id="PF09011">
    <property type="entry name" value="HMG_box_2"/>
    <property type="match status" value="1"/>
</dbReference>
<protein>
    <recommendedName>
        <fullName evidence="4">HMG box domain-containing protein</fullName>
    </recommendedName>
</protein>
<evidence type="ECO:0000256" key="3">
    <source>
        <dbReference type="SAM" id="MobiDB-lite"/>
    </source>
</evidence>
<proteinExistence type="predicted"/>
<dbReference type="CDD" id="cd00084">
    <property type="entry name" value="HMG-box_SF"/>
    <property type="match status" value="1"/>
</dbReference>
<dbReference type="SMART" id="SM00398">
    <property type="entry name" value="HMG"/>
    <property type="match status" value="2"/>
</dbReference>
<dbReference type="SUPFAM" id="SSF47095">
    <property type="entry name" value="HMG-box"/>
    <property type="match status" value="1"/>
</dbReference>
<dbReference type="InterPro" id="IPR009071">
    <property type="entry name" value="HMG_box_dom"/>
</dbReference>
<evidence type="ECO:0000256" key="2">
    <source>
        <dbReference type="PROSITE-ProRule" id="PRU00267"/>
    </source>
</evidence>
<dbReference type="EMBL" id="ONZQ02000004">
    <property type="protein sequence ID" value="SPO00973.1"/>
    <property type="molecule type" value="Genomic_DNA"/>
</dbReference>
<dbReference type="InterPro" id="IPR036910">
    <property type="entry name" value="HMG_box_dom_sf"/>
</dbReference>
<gene>
    <name evidence="5" type="ORF">DNG_03721</name>
</gene>
<evidence type="ECO:0000313" key="5">
    <source>
        <dbReference type="EMBL" id="SPO00973.1"/>
    </source>
</evidence>
<accession>A0AAE8STV1</accession>
<organism evidence="5 6">
    <name type="scientific">Cephalotrichum gorgonifer</name>
    <dbReference type="NCBI Taxonomy" id="2041049"/>
    <lineage>
        <taxon>Eukaryota</taxon>
        <taxon>Fungi</taxon>
        <taxon>Dikarya</taxon>
        <taxon>Ascomycota</taxon>
        <taxon>Pezizomycotina</taxon>
        <taxon>Sordariomycetes</taxon>
        <taxon>Hypocreomycetidae</taxon>
        <taxon>Microascales</taxon>
        <taxon>Microascaceae</taxon>
        <taxon>Cephalotrichum</taxon>
    </lineage>
</organism>
<evidence type="ECO:0000313" key="6">
    <source>
        <dbReference type="Proteomes" id="UP001187682"/>
    </source>
</evidence>
<keyword evidence="1 2" id="KW-0238">DNA-binding</keyword>
<dbReference type="PROSITE" id="PS50118">
    <property type="entry name" value="HMG_BOX_2"/>
    <property type="match status" value="1"/>
</dbReference>
<sequence length="276" mass="30453">MLTAVARASIRRFAVSLPLRPRTSTQVAARIPSATSAVQLRPFSSTRWSGEAAGEAKPKKAKTKTTKKKPAAKKKPAPKKRVAETPEQKAKHEIKVLKEKALLKEPSKLPTTAWMVYIVRELKGVAVGKDLGSATRAVAESFKALSTFEVERLQAEADANRLANTETFKNWVRSHTAEEIYEANRARARLGRTFNKPHRKIPDDRVPSRPSSAYTLFVKDRWASGTVPGSAVGASKQLGSEWKALSEEQRQEYLAQAAKDQADYSAQMKAIIEEGS</sequence>
<dbReference type="Proteomes" id="UP001187682">
    <property type="component" value="Unassembled WGS sequence"/>
</dbReference>
<evidence type="ECO:0000259" key="4">
    <source>
        <dbReference type="PROSITE" id="PS50118"/>
    </source>
</evidence>
<evidence type="ECO:0000256" key="1">
    <source>
        <dbReference type="ARBA" id="ARBA00023125"/>
    </source>
</evidence>
<keyword evidence="6" id="KW-1185">Reference proteome</keyword>
<feature type="compositionally biased region" description="Basic residues" evidence="3">
    <location>
        <begin position="59"/>
        <end position="80"/>
    </location>
</feature>
<feature type="compositionally biased region" description="Basic and acidic residues" evidence="3">
    <location>
        <begin position="81"/>
        <end position="90"/>
    </location>
</feature>